<dbReference type="HOGENOM" id="CLU_083492_0_0_1"/>
<dbReference type="OrthoDB" id="164967at2759"/>
<accession>H3GIA0</accession>
<evidence type="ECO:0008006" key="4">
    <source>
        <dbReference type="Google" id="ProtNLM"/>
    </source>
</evidence>
<dbReference type="EnsemblProtists" id="Phyra75759">
    <property type="protein sequence ID" value="Phyra75759"/>
    <property type="gene ID" value="Phyra75759"/>
</dbReference>
<keyword evidence="3" id="KW-1185">Reference proteome</keyword>
<reference evidence="2" key="2">
    <citation type="submission" date="2015-06" db="UniProtKB">
        <authorList>
            <consortium name="EnsemblProtists"/>
        </authorList>
    </citation>
    <scope>IDENTIFICATION</scope>
    <source>
        <strain evidence="2">Pr102</strain>
    </source>
</reference>
<dbReference type="EMBL" id="DS566011">
    <property type="status" value="NOT_ANNOTATED_CDS"/>
    <property type="molecule type" value="Genomic_DNA"/>
</dbReference>
<dbReference type="AlphaFoldDB" id="H3GIA0"/>
<evidence type="ECO:0000313" key="3">
    <source>
        <dbReference type="Proteomes" id="UP000005238"/>
    </source>
</evidence>
<dbReference type="RefSeq" id="XP_067742082.1">
    <property type="nucleotide sequence ID" value="XM_067880679.1"/>
</dbReference>
<dbReference type="InParanoid" id="H3GIA0"/>
<dbReference type="GeneID" id="94216406"/>
<dbReference type="Proteomes" id="UP000005238">
    <property type="component" value="Unassembled WGS sequence"/>
</dbReference>
<dbReference type="VEuPathDB" id="FungiDB:KRP23_10252"/>
<protein>
    <recommendedName>
        <fullName evidence="4">RxLR effector protein</fullName>
    </recommendedName>
</protein>
<keyword evidence="1" id="KW-0732">Signal</keyword>
<proteinExistence type="predicted"/>
<feature type="chain" id="PRO_5003586432" description="RxLR effector protein" evidence="1">
    <location>
        <begin position="21"/>
        <end position="212"/>
    </location>
</feature>
<dbReference type="OMA" id="NTQCYLE"/>
<feature type="signal peptide" evidence="1">
    <location>
        <begin position="1"/>
        <end position="20"/>
    </location>
</feature>
<sequence length="212" mass="23092">MQFLRHLVLLAATAVVAVSADSDVKSDALQTEQTQPRTHLRGLLDKLVSNSEPTPVPVRQLVAAWEDGKLGESRQLRPITDKIVGGETVVVFNDRRLSPEAKMESAVVAFDVRSSANCVVSVCGELTNWYLGSKEKCFDLRIAQKSADELENGLIRGVSAAYSGERPVAESLYLKFDETNFIDGSKCEYEILNGSKTVRAQEIMSGSQAATA</sequence>
<name>H3GIA0_PHYRM</name>
<dbReference type="VEuPathDB" id="FungiDB:KRP22_6812"/>
<evidence type="ECO:0000256" key="1">
    <source>
        <dbReference type="SAM" id="SignalP"/>
    </source>
</evidence>
<dbReference type="eggNOG" id="ENOG502RZ91">
    <property type="taxonomic scope" value="Eukaryota"/>
</dbReference>
<reference evidence="3" key="1">
    <citation type="journal article" date="2006" name="Science">
        <title>Phytophthora genome sequences uncover evolutionary origins and mechanisms of pathogenesis.</title>
        <authorList>
            <person name="Tyler B.M."/>
            <person name="Tripathy S."/>
            <person name="Zhang X."/>
            <person name="Dehal P."/>
            <person name="Jiang R.H."/>
            <person name="Aerts A."/>
            <person name="Arredondo F.D."/>
            <person name="Baxter L."/>
            <person name="Bensasson D."/>
            <person name="Beynon J.L."/>
            <person name="Chapman J."/>
            <person name="Damasceno C.M."/>
            <person name="Dorrance A.E."/>
            <person name="Dou D."/>
            <person name="Dickerman A.W."/>
            <person name="Dubchak I.L."/>
            <person name="Garbelotto M."/>
            <person name="Gijzen M."/>
            <person name="Gordon S.G."/>
            <person name="Govers F."/>
            <person name="Grunwald N.J."/>
            <person name="Huang W."/>
            <person name="Ivors K.L."/>
            <person name="Jones R.W."/>
            <person name="Kamoun S."/>
            <person name="Krampis K."/>
            <person name="Lamour K.H."/>
            <person name="Lee M.K."/>
            <person name="McDonald W.H."/>
            <person name="Medina M."/>
            <person name="Meijer H.J."/>
            <person name="Nordberg E.K."/>
            <person name="Maclean D.J."/>
            <person name="Ospina-Giraldo M.D."/>
            <person name="Morris P.F."/>
            <person name="Phuntumart V."/>
            <person name="Putnam N.H."/>
            <person name="Rash S."/>
            <person name="Rose J.K."/>
            <person name="Sakihama Y."/>
            <person name="Salamov A.A."/>
            <person name="Savidor A."/>
            <person name="Scheuring C.F."/>
            <person name="Smith B.M."/>
            <person name="Sobral B.W."/>
            <person name="Terry A."/>
            <person name="Torto-Alalibo T.A."/>
            <person name="Win J."/>
            <person name="Xu Z."/>
            <person name="Zhang H."/>
            <person name="Grigoriev I.V."/>
            <person name="Rokhsar D.S."/>
            <person name="Boore J.L."/>
        </authorList>
    </citation>
    <scope>NUCLEOTIDE SEQUENCE [LARGE SCALE GENOMIC DNA]</scope>
    <source>
        <strain evidence="3">Pr102</strain>
    </source>
</reference>
<organism evidence="2 3">
    <name type="scientific">Phytophthora ramorum</name>
    <name type="common">Sudden oak death agent</name>
    <dbReference type="NCBI Taxonomy" id="164328"/>
    <lineage>
        <taxon>Eukaryota</taxon>
        <taxon>Sar</taxon>
        <taxon>Stramenopiles</taxon>
        <taxon>Oomycota</taxon>
        <taxon>Peronosporomycetes</taxon>
        <taxon>Peronosporales</taxon>
        <taxon>Peronosporaceae</taxon>
        <taxon>Phytophthora</taxon>
    </lineage>
</organism>
<evidence type="ECO:0000313" key="2">
    <source>
        <dbReference type="EnsemblProtists" id="Phyra75759"/>
    </source>
</evidence>